<dbReference type="AlphaFoldDB" id="A0A814FG92"/>
<evidence type="ECO:0000313" key="2">
    <source>
        <dbReference type="EMBL" id="CAF0979598.1"/>
    </source>
</evidence>
<dbReference type="Proteomes" id="UP000681722">
    <property type="component" value="Unassembled WGS sequence"/>
</dbReference>
<dbReference type="EMBL" id="CAJNOK010000166">
    <property type="protein sequence ID" value="CAF0733977.1"/>
    <property type="molecule type" value="Genomic_DNA"/>
</dbReference>
<evidence type="ECO:0000313" key="1">
    <source>
        <dbReference type="EMBL" id="CAF0733977.1"/>
    </source>
</evidence>
<evidence type="ECO:0000313" key="4">
    <source>
        <dbReference type="EMBL" id="CAF3752289.1"/>
    </source>
</evidence>
<dbReference type="EMBL" id="CAJOBC010002804">
    <property type="protein sequence ID" value="CAF3752289.1"/>
    <property type="molecule type" value="Genomic_DNA"/>
</dbReference>
<dbReference type="EMBL" id="CAJOBA010000165">
    <property type="protein sequence ID" value="CAF3510112.1"/>
    <property type="molecule type" value="Genomic_DNA"/>
</dbReference>
<dbReference type="Proteomes" id="UP000663829">
    <property type="component" value="Unassembled WGS sequence"/>
</dbReference>
<organism evidence="2 5">
    <name type="scientific">Didymodactylos carnosus</name>
    <dbReference type="NCBI Taxonomy" id="1234261"/>
    <lineage>
        <taxon>Eukaryota</taxon>
        <taxon>Metazoa</taxon>
        <taxon>Spiralia</taxon>
        <taxon>Gnathifera</taxon>
        <taxon>Rotifera</taxon>
        <taxon>Eurotatoria</taxon>
        <taxon>Bdelloidea</taxon>
        <taxon>Philodinida</taxon>
        <taxon>Philodinidae</taxon>
        <taxon>Didymodactylos</taxon>
    </lineage>
</organism>
<evidence type="ECO:0000313" key="5">
    <source>
        <dbReference type="Proteomes" id="UP000663829"/>
    </source>
</evidence>
<comment type="caution">
    <text evidence="2">The sequence shown here is derived from an EMBL/GenBank/DDBJ whole genome shotgun (WGS) entry which is preliminary data.</text>
</comment>
<sequence length="127" mass="14547">MHSVSGFHTANNKEIKISYSSLVHVAKIFEQKPLENEIDDELLTKIVEDYEDNINKALKQKNTITTVTELDDDELNRAYDQFTKESTTKATANVQNNINMLVNGEEKCVKRKRNDVSLSPAIRYSKK</sequence>
<dbReference type="PROSITE" id="PS50138">
    <property type="entry name" value="BRCA2_REPEAT"/>
    <property type="match status" value="1"/>
</dbReference>
<name>A0A814FG92_9BILA</name>
<proteinExistence type="predicted"/>
<keyword evidence="5" id="KW-1185">Reference proteome</keyword>
<dbReference type="InterPro" id="IPR002093">
    <property type="entry name" value="BRCA2_repeat"/>
</dbReference>
<dbReference type="EMBL" id="CAJNOQ010002803">
    <property type="protein sequence ID" value="CAF0979598.1"/>
    <property type="molecule type" value="Genomic_DNA"/>
</dbReference>
<gene>
    <name evidence="2" type="ORF">GPM918_LOCUS12677</name>
    <name evidence="1" type="ORF">OVA965_LOCUS1009</name>
    <name evidence="4" type="ORF">SRO942_LOCUS12679</name>
    <name evidence="3" type="ORF">TMI583_LOCUS1002</name>
</gene>
<dbReference type="Proteomes" id="UP000682733">
    <property type="component" value="Unassembled WGS sequence"/>
</dbReference>
<reference evidence="2" key="1">
    <citation type="submission" date="2021-02" db="EMBL/GenBank/DDBJ databases">
        <authorList>
            <person name="Nowell W R."/>
        </authorList>
    </citation>
    <scope>NUCLEOTIDE SEQUENCE</scope>
</reference>
<evidence type="ECO:0000313" key="3">
    <source>
        <dbReference type="EMBL" id="CAF3510112.1"/>
    </source>
</evidence>
<protein>
    <submittedName>
        <fullName evidence="2">Uncharacterized protein</fullName>
    </submittedName>
</protein>
<dbReference type="Proteomes" id="UP000677228">
    <property type="component" value="Unassembled WGS sequence"/>
</dbReference>
<accession>A0A814FG92</accession>